<dbReference type="InterPro" id="IPR020806">
    <property type="entry name" value="PKS_PP-bd"/>
</dbReference>
<dbReference type="Gene3D" id="1.10.1200.10">
    <property type="entry name" value="ACP-like"/>
    <property type="match status" value="1"/>
</dbReference>
<dbReference type="Pfam" id="PF00668">
    <property type="entry name" value="Condensation"/>
    <property type="match status" value="2"/>
</dbReference>
<evidence type="ECO:0000313" key="6">
    <source>
        <dbReference type="Proteomes" id="UP000695802"/>
    </source>
</evidence>
<dbReference type="InterPro" id="IPR044894">
    <property type="entry name" value="TubC_N_sf"/>
</dbReference>
<dbReference type="InterPro" id="IPR036736">
    <property type="entry name" value="ACP-like_sf"/>
</dbReference>
<dbReference type="Proteomes" id="UP000695802">
    <property type="component" value="Unassembled WGS sequence"/>
</dbReference>
<dbReference type="InterPro" id="IPR006162">
    <property type="entry name" value="Ppantetheine_attach_site"/>
</dbReference>
<dbReference type="InterPro" id="IPR023213">
    <property type="entry name" value="CAT-like_dom_sf"/>
</dbReference>
<dbReference type="Pfam" id="PF13193">
    <property type="entry name" value="AMP-binding_C"/>
    <property type="match status" value="1"/>
</dbReference>
<dbReference type="PANTHER" id="PTHR45527:SF1">
    <property type="entry name" value="FATTY ACID SYNTHASE"/>
    <property type="match status" value="1"/>
</dbReference>
<comment type="caution">
    <text evidence="5">The sequence shown here is derived from an EMBL/GenBank/DDBJ whole genome shotgun (WGS) entry which is preliminary data.</text>
</comment>
<dbReference type="Pfam" id="PF00550">
    <property type="entry name" value="PP-binding"/>
    <property type="match status" value="2"/>
</dbReference>
<dbReference type="Gene3D" id="1.10.10.1830">
    <property type="entry name" value="Non-ribosomal peptide synthase, adenylation domain"/>
    <property type="match status" value="1"/>
</dbReference>
<dbReference type="InterPro" id="IPR020845">
    <property type="entry name" value="AMP-binding_CS"/>
</dbReference>
<dbReference type="PROSITE" id="PS00455">
    <property type="entry name" value="AMP_BINDING"/>
    <property type="match status" value="1"/>
</dbReference>
<gene>
    <name evidence="5" type="ORF">JR064_00020</name>
</gene>
<keyword evidence="3" id="KW-0597">Phosphoprotein</keyword>
<evidence type="ECO:0000313" key="5">
    <source>
        <dbReference type="EMBL" id="MBN6100553.1"/>
    </source>
</evidence>
<protein>
    <submittedName>
        <fullName evidence="5">Amino acid adenylation domain-containing protein</fullName>
    </submittedName>
</protein>
<proteinExistence type="predicted"/>
<evidence type="ECO:0000256" key="3">
    <source>
        <dbReference type="ARBA" id="ARBA00022553"/>
    </source>
</evidence>
<dbReference type="Gene3D" id="3.30.300.30">
    <property type="match status" value="1"/>
</dbReference>
<evidence type="ECO:0000259" key="4">
    <source>
        <dbReference type="PROSITE" id="PS50075"/>
    </source>
</evidence>
<feature type="domain" description="Carrier" evidence="4">
    <location>
        <begin position="1589"/>
        <end position="1664"/>
    </location>
</feature>
<dbReference type="Gene3D" id="3.30.559.30">
    <property type="entry name" value="Nonribosomal peptide synthetase, condensation domain"/>
    <property type="match status" value="2"/>
</dbReference>
<dbReference type="PANTHER" id="PTHR45527">
    <property type="entry name" value="NONRIBOSOMAL PEPTIDE SYNTHETASE"/>
    <property type="match status" value="1"/>
</dbReference>
<keyword evidence="6" id="KW-1185">Reference proteome</keyword>
<dbReference type="InterPro" id="IPR000873">
    <property type="entry name" value="AMP-dep_synth/lig_dom"/>
</dbReference>
<dbReference type="CDD" id="cd19531">
    <property type="entry name" value="LCL_NRPS-like"/>
    <property type="match status" value="2"/>
</dbReference>
<dbReference type="SMART" id="SM00823">
    <property type="entry name" value="PKS_PP"/>
    <property type="match status" value="2"/>
</dbReference>
<dbReference type="PROSITE" id="PS00012">
    <property type="entry name" value="PHOSPHOPANTETHEINE"/>
    <property type="match status" value="1"/>
</dbReference>
<dbReference type="Pfam" id="PF00501">
    <property type="entry name" value="AMP-binding"/>
    <property type="match status" value="1"/>
</dbReference>
<dbReference type="InterPro" id="IPR010071">
    <property type="entry name" value="AA_adenyl_dom"/>
</dbReference>
<dbReference type="CDD" id="cd12117">
    <property type="entry name" value="A_NRPS_Srf_like"/>
    <property type="match status" value="1"/>
</dbReference>
<dbReference type="SUPFAM" id="SSF56801">
    <property type="entry name" value="Acetyl-CoA synthetase-like"/>
    <property type="match status" value="1"/>
</dbReference>
<name>A0ABS3AW05_9XANT</name>
<dbReference type="Gene3D" id="3.40.50.1820">
    <property type="entry name" value="alpha/beta hydrolase"/>
    <property type="match status" value="1"/>
</dbReference>
<dbReference type="Pfam" id="PF18563">
    <property type="entry name" value="TubC_N"/>
    <property type="match status" value="1"/>
</dbReference>
<dbReference type="Gene3D" id="3.30.559.10">
    <property type="entry name" value="Chloramphenicol acetyltransferase-like domain"/>
    <property type="match status" value="2"/>
</dbReference>
<evidence type="ECO:0000256" key="2">
    <source>
        <dbReference type="ARBA" id="ARBA00022450"/>
    </source>
</evidence>
<feature type="domain" description="Carrier" evidence="4">
    <location>
        <begin position="1043"/>
        <end position="1118"/>
    </location>
</feature>
<comment type="cofactor">
    <cofactor evidence="1">
        <name>pantetheine 4'-phosphate</name>
        <dbReference type="ChEBI" id="CHEBI:47942"/>
    </cofactor>
</comment>
<dbReference type="RefSeq" id="WP_206228406.1">
    <property type="nucleotide sequence ID" value="NZ_JAFIWB010000001.1"/>
</dbReference>
<dbReference type="InterPro" id="IPR025110">
    <property type="entry name" value="AMP-bd_C"/>
</dbReference>
<dbReference type="InterPro" id="IPR001242">
    <property type="entry name" value="Condensation_dom"/>
</dbReference>
<dbReference type="PROSITE" id="PS50075">
    <property type="entry name" value="CARRIER"/>
    <property type="match status" value="2"/>
</dbReference>
<accession>A0ABS3AW05</accession>
<sequence>MSIAGIIRNLADKDIRLWLDGDVLRYDAPAGGLPPDVRAEIVARKAQIVDFLRTLGEGERKALPRRPEGGRIPLSVGQERLWFLFKLEGPSSVYNVMTCVELDQALDAAAYRCMLADITRRHQALRTRFAEDADGVPYAVVEPAVELTIPTIDLSGIADARVRGDEIRRIVVEEETRRFDLASGPLLAASLIRLPGKGSVVLLNCHHIAVDAWSMGIIGKELHQRIAAAGDRAPPVSAPPVDYQYADFAYWQTQRLASGGFDGQLDYWENQLRGVPPLLDMPTDYPRPDRQRFKGLTEKLLLPADTGVRMRALCRGRGATLFMGLLAAYDILISRYSGREDIVVGSALSARTHPDMHGAVGMFTNTVTLRNRVDGAVGFLELLDRVRLTTLEAQANQDVPFRAVVERTVGKRSLSHSPLYQVSFALNNAAEELVNAEIALRQETYCDNDGVLTSTVKDDLSLQVRVLPQHLELKLSYDTALFSRGTALRMLSHYRILLDSILASPERPVRELRIVDQAERDWLIAQGQNPMPGYPSETGLHELFAAHCASAPDAIAVQHDGFQLSYLALDRWSDALAVRLLAAGVGLGHRVGLCVKRTPEIAAGILAILKLGACYVPLDRAYPAQALDQMIEDSELALILHDSAETPWSGSAASLRFDRSEAARSIAVAGVFTDAARGGGDLPAYVNYTSGSTGRPKGVEVKHRNVVRLVCGTNYVALGAEDVFPQISNHSFDAFTFEVWGALLNGGRLVHADRDDLLEPERFGAFLRGSKASAMFVTAALFGHIVHVCPTALRSVRNVLVGGDVVGIDALRRIHEHGRPERLLNGYGPTENTTFSTTFEYGDPALLHRCTIGTPIGNSTAYVLDDHLDPVPRGVTGDLYVGGDGVAIGYVRRPDQTASRFLPDPHAKIAGGRMYRTGDRVRWNEEGQLEFLGRLDNQVKIRGFRIETGEIENRLSAHPEVRDAAVLVETLAGGDKRLVAYLSLDGGEHALERVRRSMKDELPDYKQPSAYLVMERLPLNQNGKIDRARLPAFGQDGTHRGIAPRDAVEKAVAEVWCELLGRERVCIDDNFFELGGHSLMAITASVRFKDRLGVQVGTRDIFELPVLADLAEFLRERPRQQIAALPPLIHASRRQRSVPSFAQQRLWFVEQIEGPSALYHMPMTMRLDRRFGEDAVRRALAALQCRHESLRTAFTEVNGIPRAVEAREMPVPLRAVDLGNLGAAGARMVEQRCEKLIGDAMQEPFDLAQPPLYRALLLHLPDGSHLLALTLHHAICDGWSMGILQRELAVLLDDPEAALAPLAFDYGDYSHWYRAWLDGGALAPHIEHWRARLRDAPPLLSLRPGEPRPAERRQEGRTIEARFSEELILSLEARAGTRGCTLFMAMLAAFKILLARHSGGDDIVVGTPAANRPLAALEGMVGLFVNMLALRTRIDTSECFDKLQDRVRETALEAYEHQGVPFEQLIESLGVARNLSYAPLIQIVFAQENFLGGGNGEGVEATALRSRNRTAKFDLNVAFERLRDGARLYFEYDVDLYSYGFVHGLIEEYRQLLQNCVEAPDIPLARLLPQAIVAVPAQASVAAPPSREPPRTQTEQAIAAIWSELLKLPSVARGDNFFALGGHSLLASQACAAINERLGTQLRIRTFYASQDLGALAEAADAELGAGGFEEATAELNGIDLDAIDVDAISEEEAGRLLALLQERGAG</sequence>
<dbReference type="InterPro" id="IPR029058">
    <property type="entry name" value="AB_hydrolase_fold"/>
</dbReference>
<dbReference type="SUPFAM" id="SSF52777">
    <property type="entry name" value="CoA-dependent acyltransferases"/>
    <property type="match status" value="4"/>
</dbReference>
<dbReference type="InterPro" id="IPR041464">
    <property type="entry name" value="TubC_N"/>
</dbReference>
<organism evidence="5 6">
    <name type="scientific">Xanthomonas bonasiae</name>
    <dbReference type="NCBI Taxonomy" id="2810351"/>
    <lineage>
        <taxon>Bacteria</taxon>
        <taxon>Pseudomonadati</taxon>
        <taxon>Pseudomonadota</taxon>
        <taxon>Gammaproteobacteria</taxon>
        <taxon>Lysobacterales</taxon>
        <taxon>Lysobacteraceae</taxon>
        <taxon>Xanthomonas</taxon>
    </lineage>
</organism>
<keyword evidence="2" id="KW-0596">Phosphopantetheine</keyword>
<evidence type="ECO:0000256" key="1">
    <source>
        <dbReference type="ARBA" id="ARBA00001957"/>
    </source>
</evidence>
<reference evidence="5 6" key="1">
    <citation type="submission" date="2021-02" db="EMBL/GenBank/DDBJ databases">
        <title>Taxonomically Unique Crown Gall-Associated Xanthomonas Stains Have Deficiency in Virulence Repertories.</title>
        <authorList>
            <person name="Mafakheri H."/>
            <person name="Taghavi S.M."/>
            <person name="Dimkic I."/>
            <person name="Nemanja K."/>
            <person name="Osdaghi E."/>
        </authorList>
    </citation>
    <scope>NUCLEOTIDE SEQUENCE [LARGE SCALE GENOMIC DNA]</scope>
    <source>
        <strain evidence="5 6">FX4</strain>
    </source>
</reference>
<dbReference type="Gene3D" id="2.30.38.10">
    <property type="entry name" value="Luciferase, Domain 3"/>
    <property type="match status" value="1"/>
</dbReference>
<dbReference type="Gene3D" id="3.40.50.980">
    <property type="match status" value="2"/>
</dbReference>
<dbReference type="EMBL" id="JAFIWB010000001">
    <property type="protein sequence ID" value="MBN6100553.1"/>
    <property type="molecule type" value="Genomic_DNA"/>
</dbReference>
<dbReference type="InterPro" id="IPR009081">
    <property type="entry name" value="PP-bd_ACP"/>
</dbReference>
<dbReference type="NCBIfam" id="TIGR01733">
    <property type="entry name" value="AA-adenyl-dom"/>
    <property type="match status" value="1"/>
</dbReference>
<dbReference type="SUPFAM" id="SSF47336">
    <property type="entry name" value="ACP-like"/>
    <property type="match status" value="2"/>
</dbReference>
<dbReference type="InterPro" id="IPR045851">
    <property type="entry name" value="AMP-bd_C_sf"/>
</dbReference>